<accession>A0AAW2VDI6</accession>
<reference evidence="1" key="2">
    <citation type="journal article" date="2024" name="Plant">
        <title>Genomic evolution and insights into agronomic trait innovations of Sesamum species.</title>
        <authorList>
            <person name="Miao H."/>
            <person name="Wang L."/>
            <person name="Qu L."/>
            <person name="Liu H."/>
            <person name="Sun Y."/>
            <person name="Le M."/>
            <person name="Wang Q."/>
            <person name="Wei S."/>
            <person name="Zheng Y."/>
            <person name="Lin W."/>
            <person name="Duan Y."/>
            <person name="Cao H."/>
            <person name="Xiong S."/>
            <person name="Wang X."/>
            <person name="Wei L."/>
            <person name="Li C."/>
            <person name="Ma Q."/>
            <person name="Ju M."/>
            <person name="Zhao R."/>
            <person name="Li G."/>
            <person name="Mu C."/>
            <person name="Tian Q."/>
            <person name="Mei H."/>
            <person name="Zhang T."/>
            <person name="Gao T."/>
            <person name="Zhang H."/>
        </authorList>
    </citation>
    <scope>NUCLEOTIDE SEQUENCE</scope>
    <source>
        <strain evidence="1">KEN1</strain>
    </source>
</reference>
<organism evidence="1">
    <name type="scientific">Sesamum latifolium</name>
    <dbReference type="NCBI Taxonomy" id="2727402"/>
    <lineage>
        <taxon>Eukaryota</taxon>
        <taxon>Viridiplantae</taxon>
        <taxon>Streptophyta</taxon>
        <taxon>Embryophyta</taxon>
        <taxon>Tracheophyta</taxon>
        <taxon>Spermatophyta</taxon>
        <taxon>Magnoliopsida</taxon>
        <taxon>eudicotyledons</taxon>
        <taxon>Gunneridae</taxon>
        <taxon>Pentapetalae</taxon>
        <taxon>asterids</taxon>
        <taxon>lamiids</taxon>
        <taxon>Lamiales</taxon>
        <taxon>Pedaliaceae</taxon>
        <taxon>Sesamum</taxon>
    </lineage>
</organism>
<proteinExistence type="predicted"/>
<comment type="caution">
    <text evidence="1">The sequence shown here is derived from an EMBL/GenBank/DDBJ whole genome shotgun (WGS) entry which is preliminary data.</text>
</comment>
<protein>
    <submittedName>
        <fullName evidence="1">Uncharacterized protein</fullName>
    </submittedName>
</protein>
<name>A0AAW2VDI6_9LAMI</name>
<sequence>MPSLDWSLPIPSILGEVVKIGHNLILSSVRRIVGTSSRVLGGVFITEDFLVNKESFCSRSLELQGVLSARARSLIHQEVSCTSCMDGAGGCPVLLVWTEQGEPVRIGDLEANGIGLHVI</sequence>
<dbReference type="AlphaFoldDB" id="A0AAW2VDI6"/>
<evidence type="ECO:0000313" key="1">
    <source>
        <dbReference type="EMBL" id="KAL0427660.1"/>
    </source>
</evidence>
<gene>
    <name evidence="1" type="ORF">Slati_2940800</name>
</gene>
<dbReference type="EMBL" id="JACGWN010000010">
    <property type="protein sequence ID" value="KAL0427660.1"/>
    <property type="molecule type" value="Genomic_DNA"/>
</dbReference>
<reference evidence="1" key="1">
    <citation type="submission" date="2020-06" db="EMBL/GenBank/DDBJ databases">
        <authorList>
            <person name="Li T."/>
            <person name="Hu X."/>
            <person name="Zhang T."/>
            <person name="Song X."/>
            <person name="Zhang H."/>
            <person name="Dai N."/>
            <person name="Sheng W."/>
            <person name="Hou X."/>
            <person name="Wei L."/>
        </authorList>
    </citation>
    <scope>NUCLEOTIDE SEQUENCE</scope>
    <source>
        <strain evidence="1">KEN1</strain>
        <tissue evidence="1">Leaf</tissue>
    </source>
</reference>